<evidence type="ECO:0000256" key="10">
    <source>
        <dbReference type="ARBA" id="ARBA00023170"/>
    </source>
</evidence>
<accession>A0A1R3KTA7</accession>
<dbReference type="SMART" id="SM00369">
    <property type="entry name" value="LRR_TYP"/>
    <property type="match status" value="10"/>
</dbReference>
<evidence type="ECO:0000313" key="15">
    <source>
        <dbReference type="EMBL" id="OMP10344.1"/>
    </source>
</evidence>
<dbReference type="SUPFAM" id="SSF52058">
    <property type="entry name" value="L domain-like"/>
    <property type="match status" value="3"/>
</dbReference>
<dbReference type="STRING" id="93759.A0A1R3KTA7"/>
<dbReference type="Pfam" id="PF13855">
    <property type="entry name" value="LRR_8"/>
    <property type="match status" value="1"/>
</dbReference>
<evidence type="ECO:0000259" key="14">
    <source>
        <dbReference type="Pfam" id="PF23598"/>
    </source>
</evidence>
<proteinExistence type="inferred from homology"/>
<comment type="similarity">
    <text evidence="2">Belongs to the RLP family.</text>
</comment>
<keyword evidence="11" id="KW-0325">Glycoprotein</keyword>
<evidence type="ECO:0000256" key="6">
    <source>
        <dbReference type="ARBA" id="ARBA00022729"/>
    </source>
</evidence>
<keyword evidence="10" id="KW-0675">Receptor</keyword>
<feature type="transmembrane region" description="Helical" evidence="12">
    <location>
        <begin position="907"/>
        <end position="926"/>
    </location>
</feature>
<dbReference type="OrthoDB" id="1600340at2759"/>
<organism evidence="15 16">
    <name type="scientific">Corchorus olitorius</name>
    <dbReference type="NCBI Taxonomy" id="93759"/>
    <lineage>
        <taxon>Eukaryota</taxon>
        <taxon>Viridiplantae</taxon>
        <taxon>Streptophyta</taxon>
        <taxon>Embryophyta</taxon>
        <taxon>Tracheophyta</taxon>
        <taxon>Spermatophyta</taxon>
        <taxon>Magnoliopsida</taxon>
        <taxon>eudicotyledons</taxon>
        <taxon>Gunneridae</taxon>
        <taxon>Pentapetalae</taxon>
        <taxon>rosids</taxon>
        <taxon>malvids</taxon>
        <taxon>Malvales</taxon>
        <taxon>Malvaceae</taxon>
        <taxon>Grewioideae</taxon>
        <taxon>Apeibeae</taxon>
        <taxon>Corchorus</taxon>
    </lineage>
</organism>
<evidence type="ECO:0000256" key="5">
    <source>
        <dbReference type="ARBA" id="ARBA00022692"/>
    </source>
</evidence>
<dbReference type="Proteomes" id="UP000187203">
    <property type="component" value="Unassembled WGS sequence"/>
</dbReference>
<dbReference type="Pfam" id="PF08263">
    <property type="entry name" value="LRRNT_2"/>
    <property type="match status" value="1"/>
</dbReference>
<keyword evidence="8 12" id="KW-1133">Transmembrane helix</keyword>
<dbReference type="FunFam" id="3.80.10.10:FF:001347">
    <property type="entry name" value="LRR receptor-like serine/threonine-protein kinase GSO2"/>
    <property type="match status" value="1"/>
</dbReference>
<keyword evidence="3" id="KW-1003">Cell membrane</keyword>
<comment type="subcellular location">
    <subcellularLocation>
        <location evidence="1">Cell membrane</location>
        <topology evidence="1">Single-pass type I membrane protein</topology>
    </subcellularLocation>
</comment>
<reference evidence="16" key="1">
    <citation type="submission" date="2013-09" db="EMBL/GenBank/DDBJ databases">
        <title>Corchorus olitorius genome sequencing.</title>
        <authorList>
            <person name="Alam M."/>
            <person name="Haque M.S."/>
            <person name="Islam M.S."/>
            <person name="Emdad E.M."/>
            <person name="Islam M.M."/>
            <person name="Ahmed B."/>
            <person name="Halim A."/>
            <person name="Hossen Q.M.M."/>
            <person name="Hossain M.Z."/>
            <person name="Ahmed R."/>
            <person name="Khan M.M."/>
            <person name="Islam R."/>
            <person name="Rashid M.M."/>
            <person name="Khan S.A."/>
            <person name="Rahman M.S."/>
            <person name="Alam M."/>
            <person name="Yahiya A.S."/>
            <person name="Khan M.S."/>
            <person name="Azam M.S."/>
            <person name="Haque T."/>
            <person name="Lashkar M.Z.H."/>
            <person name="Akhand A.I."/>
            <person name="Morshed G."/>
            <person name="Roy S."/>
            <person name="Uddin K.S."/>
            <person name="Rabeya T."/>
            <person name="Hossain A.S."/>
            <person name="Chowdhury A."/>
            <person name="Snigdha A.R."/>
            <person name="Mortoza M.S."/>
            <person name="Matin S.A."/>
            <person name="Hoque S.M.E."/>
            <person name="Islam M.K."/>
            <person name="Roy D.K."/>
            <person name="Haider R."/>
            <person name="Moosa M.M."/>
            <person name="Elias S.M."/>
            <person name="Hasan A.M."/>
            <person name="Jahan S."/>
            <person name="Shafiuddin M."/>
            <person name="Mahmood N."/>
            <person name="Shommy N.S."/>
        </authorList>
    </citation>
    <scope>NUCLEOTIDE SEQUENCE [LARGE SCALE GENOMIC DNA]</scope>
    <source>
        <strain evidence="16">cv. O-4</strain>
    </source>
</reference>
<feature type="domain" description="Leucine-rich repeat-containing N-terminal plant-type" evidence="13">
    <location>
        <begin position="2"/>
        <end position="32"/>
    </location>
</feature>
<dbReference type="Pfam" id="PF00560">
    <property type="entry name" value="LRR_1"/>
    <property type="match status" value="7"/>
</dbReference>
<feature type="domain" description="Disease resistance R13L4/SHOC-2-like LRR" evidence="14">
    <location>
        <begin position="186"/>
        <end position="353"/>
    </location>
</feature>
<dbReference type="FunFam" id="3.80.10.10:FF:000383">
    <property type="entry name" value="Leucine-rich repeat receptor protein kinase EMS1"/>
    <property type="match status" value="1"/>
</dbReference>
<dbReference type="InterPro" id="IPR003591">
    <property type="entry name" value="Leu-rich_rpt_typical-subtyp"/>
</dbReference>
<evidence type="ECO:0000313" key="16">
    <source>
        <dbReference type="Proteomes" id="UP000187203"/>
    </source>
</evidence>
<dbReference type="EMBL" id="AWUE01011904">
    <property type="protein sequence ID" value="OMP10344.1"/>
    <property type="molecule type" value="Genomic_DNA"/>
</dbReference>
<name>A0A1R3KTA7_9ROSI</name>
<dbReference type="InterPro" id="IPR013210">
    <property type="entry name" value="LRR_N_plant-typ"/>
</dbReference>
<dbReference type="InterPro" id="IPR001611">
    <property type="entry name" value="Leu-rich_rpt"/>
</dbReference>
<dbReference type="PANTHER" id="PTHR48063:SF100">
    <property type="entry name" value="RECEPTOR-LIKE PROTEIN EIX2"/>
    <property type="match status" value="1"/>
</dbReference>
<keyword evidence="16" id="KW-1185">Reference proteome</keyword>
<evidence type="ECO:0000259" key="13">
    <source>
        <dbReference type="Pfam" id="PF08263"/>
    </source>
</evidence>
<evidence type="ECO:0000256" key="1">
    <source>
        <dbReference type="ARBA" id="ARBA00004251"/>
    </source>
</evidence>
<keyword evidence="5 12" id="KW-0812">Transmembrane</keyword>
<evidence type="ECO:0000256" key="8">
    <source>
        <dbReference type="ARBA" id="ARBA00022989"/>
    </source>
</evidence>
<dbReference type="Pfam" id="PF23598">
    <property type="entry name" value="LRR_14"/>
    <property type="match status" value="1"/>
</dbReference>
<keyword evidence="7" id="KW-0677">Repeat</keyword>
<dbReference type="InterPro" id="IPR055414">
    <property type="entry name" value="LRR_R13L4/SHOC2-like"/>
</dbReference>
<protein>
    <submittedName>
        <fullName evidence="15">Leucine-rich repeat, typical subtype</fullName>
    </submittedName>
</protein>
<evidence type="ECO:0000256" key="3">
    <source>
        <dbReference type="ARBA" id="ARBA00022475"/>
    </source>
</evidence>
<dbReference type="InterPro" id="IPR046956">
    <property type="entry name" value="RLP23-like"/>
</dbReference>
<evidence type="ECO:0000256" key="9">
    <source>
        <dbReference type="ARBA" id="ARBA00023136"/>
    </source>
</evidence>
<dbReference type="Gene3D" id="3.80.10.10">
    <property type="entry name" value="Ribonuclease Inhibitor"/>
    <property type="match status" value="4"/>
</dbReference>
<keyword evidence="4" id="KW-0433">Leucine-rich repeat</keyword>
<dbReference type="FunFam" id="3.80.10.10:FF:000213">
    <property type="entry name" value="Tyrosine-sulfated glycopeptide receptor 1"/>
    <property type="match status" value="1"/>
</dbReference>
<keyword evidence="9 12" id="KW-0472">Membrane</keyword>
<dbReference type="InterPro" id="IPR032675">
    <property type="entry name" value="LRR_dom_sf"/>
</dbReference>
<sequence length="943" mass="105267">MFKQDLIDDANRLASWTPLNEACCGWIGVVCDNITAHVVELHLATTAVDADTSKLRGNINPSLLNLKHLAYLDLSNNDFGGIPIPKFLGSIESLRYLNLSIARFGGLVPYELGNLSSLQYLDLSADYYFLYVTDLQYWLSGLSLLEHLDLSGVSLMYAPNWLQGLNTLPSLKKLYLSARLEGRIFDGLQNLTSLTHLDLSSNSFNSSIPDWLFKLNSLQFLDLGFNKLEGEISGAIGNMTFLMHLDLSFNSFNSSIPDELFRLNSLQFLNLGYNNLVGEISSLIGNLTSLRHLSLSYNSFYKGAIPRSMGSLCNLKSVAFLGVNLSQDVSEVLEIFSGCVSRQLVSLDLWGCQLYGQLTNQLGKLKNLNELDLSENSISGPIPLSIGELSSLSYLRLDGNKLKGNLPESFGQLANLEGFSVYDNLLEGVVTEIHFANLTRLKRVLADDNMLTLRLSPDWVPPFQLETLSIRSWDVGSEFPLWLRSQKQLEFLVMSNSMIQDSIPSWFWNSVSQFSYLDLSDNQIHGQIPNLPSALNYGSHINLSVNSFSGPLPQFSSNLSFLDLSRTPLSGSLFHFLCSQSNETMMMAILNLGDNFLSGEIPDCWTRWKRLLTLRLDYNNFTGRIPSSMGSLSSLISLKLHRNNIGGILPLSLRNCTKLQFLDIGENEIYGNITEWLSQGRSLPELKVLGLRSNKFSGHIPDELCDFFSLQFVDLANNNIVGSLPRCMGNFTAMKKKINTTTKDCLAAACYGFPVMKGQLLEYSITLYLLRGIDFSNNKLSGQIPMEVTNLFELQLLNLSHNHLTGTIPESIGAMRSLEVVDFSVNKLSGSIPRSMSDLTFLSRLNLSWNKLIGEIPSSTQLQSFDPSSYVGNQLCGPPLQKCFRANGSPSNVGDDESGENGDWFETYWFCLGLPFGFVVGFFFFFKKKGRCWLLECGWSFLY</sequence>
<dbReference type="GO" id="GO:0005886">
    <property type="term" value="C:plasma membrane"/>
    <property type="evidence" value="ECO:0007669"/>
    <property type="project" value="UniProtKB-SubCell"/>
</dbReference>
<dbReference type="AlphaFoldDB" id="A0A1R3KTA7"/>
<dbReference type="FunFam" id="3.80.10.10:FF:000041">
    <property type="entry name" value="LRR receptor-like serine/threonine-protein kinase ERECTA"/>
    <property type="match status" value="1"/>
</dbReference>
<evidence type="ECO:0000256" key="7">
    <source>
        <dbReference type="ARBA" id="ARBA00022737"/>
    </source>
</evidence>
<keyword evidence="6" id="KW-0732">Signal</keyword>
<evidence type="ECO:0000256" key="4">
    <source>
        <dbReference type="ARBA" id="ARBA00022614"/>
    </source>
</evidence>
<evidence type="ECO:0000256" key="11">
    <source>
        <dbReference type="ARBA" id="ARBA00023180"/>
    </source>
</evidence>
<comment type="caution">
    <text evidence="15">The sequence shown here is derived from an EMBL/GenBank/DDBJ whole genome shotgun (WGS) entry which is preliminary data.</text>
</comment>
<dbReference type="PANTHER" id="PTHR48063">
    <property type="entry name" value="LRR RECEPTOR-LIKE KINASE"/>
    <property type="match status" value="1"/>
</dbReference>
<gene>
    <name evidence="15" type="ORF">COLO4_04589</name>
</gene>
<evidence type="ECO:0000256" key="2">
    <source>
        <dbReference type="ARBA" id="ARBA00009592"/>
    </source>
</evidence>
<evidence type="ECO:0000256" key="12">
    <source>
        <dbReference type="SAM" id="Phobius"/>
    </source>
</evidence>